<dbReference type="InterPro" id="IPR050303">
    <property type="entry name" value="GatZ_KbaZ_carbometab"/>
</dbReference>
<feature type="transmembrane region" description="Helical" evidence="10">
    <location>
        <begin position="179"/>
        <end position="199"/>
    </location>
</feature>
<keyword evidence="5" id="KW-0598">Phosphotransferase system</keyword>
<dbReference type="AlphaFoldDB" id="A0AAU9DL12"/>
<feature type="transmembrane region" description="Helical" evidence="10">
    <location>
        <begin position="58"/>
        <end position="86"/>
    </location>
</feature>
<feature type="compositionally biased region" description="Low complexity" evidence="9">
    <location>
        <begin position="247"/>
        <end position="258"/>
    </location>
</feature>
<dbReference type="RefSeq" id="WP_317696779.1">
    <property type="nucleotide sequence ID" value="NZ_AP026801.1"/>
</dbReference>
<feature type="region of interest" description="Disordered" evidence="9">
    <location>
        <begin position="247"/>
        <end position="274"/>
    </location>
</feature>
<organism evidence="11 12">
    <name type="scientific">Xylocopilactobacillus apis</name>
    <dbReference type="NCBI Taxonomy" id="2932183"/>
    <lineage>
        <taxon>Bacteria</taxon>
        <taxon>Bacillati</taxon>
        <taxon>Bacillota</taxon>
        <taxon>Bacilli</taxon>
        <taxon>Lactobacillales</taxon>
        <taxon>Lactobacillaceae</taxon>
        <taxon>Xylocopilactobacillus</taxon>
    </lineage>
</organism>
<comment type="subcellular location">
    <subcellularLocation>
        <location evidence="1">Cell membrane</location>
        <topology evidence="1">Multi-pass membrane protein</topology>
    </subcellularLocation>
</comment>
<reference evidence="11 12" key="1">
    <citation type="journal article" date="2023" name="Microbiol. Spectr.">
        <title>Symbiosis of Carpenter Bees with Uncharacterized Lactic Acid Bacteria Showing NAD Auxotrophy.</title>
        <authorList>
            <person name="Kawasaki S."/>
            <person name="Ozawa K."/>
            <person name="Mori T."/>
            <person name="Yamamoto A."/>
            <person name="Ito M."/>
            <person name="Ohkuma M."/>
            <person name="Sakamoto M."/>
            <person name="Matsutani M."/>
        </authorList>
    </citation>
    <scope>NUCLEOTIDE SEQUENCE [LARGE SCALE GENOMIC DNA]</scope>
    <source>
        <strain evidence="11 12">KimC2</strain>
    </source>
</reference>
<gene>
    <name evidence="11" type="ORF">KIMC2_00250</name>
</gene>
<evidence type="ECO:0000313" key="11">
    <source>
        <dbReference type="EMBL" id="BDR55463.1"/>
    </source>
</evidence>
<feature type="transmembrane region" description="Helical" evidence="10">
    <location>
        <begin position="205"/>
        <end position="236"/>
    </location>
</feature>
<dbReference type="PANTHER" id="PTHR32502">
    <property type="entry name" value="N-ACETYLGALACTOSAMINE PERMEASE II COMPONENT-RELATED"/>
    <property type="match status" value="1"/>
</dbReference>
<evidence type="ECO:0000256" key="2">
    <source>
        <dbReference type="ARBA" id="ARBA00022448"/>
    </source>
</evidence>
<dbReference type="PANTHER" id="PTHR32502:SF8">
    <property type="entry name" value="N-ACETYLGALACTOSAMINE PERMEASE IIC COMPONENT 1"/>
    <property type="match status" value="1"/>
</dbReference>
<dbReference type="PROSITE" id="PS51106">
    <property type="entry name" value="PTS_EIIC_TYPE_4"/>
    <property type="match status" value="1"/>
</dbReference>
<evidence type="ECO:0000256" key="5">
    <source>
        <dbReference type="ARBA" id="ARBA00022683"/>
    </source>
</evidence>
<keyword evidence="8 10" id="KW-0472">Membrane</keyword>
<dbReference type="GO" id="GO:0009401">
    <property type="term" value="P:phosphoenolpyruvate-dependent sugar phosphotransferase system"/>
    <property type="evidence" value="ECO:0007669"/>
    <property type="project" value="UniProtKB-KW"/>
</dbReference>
<evidence type="ECO:0000256" key="1">
    <source>
        <dbReference type="ARBA" id="ARBA00004651"/>
    </source>
</evidence>
<dbReference type="Proteomes" id="UP001321804">
    <property type="component" value="Chromosome"/>
</dbReference>
<evidence type="ECO:0000256" key="3">
    <source>
        <dbReference type="ARBA" id="ARBA00022475"/>
    </source>
</evidence>
<dbReference type="EMBL" id="AP026801">
    <property type="protein sequence ID" value="BDR55463.1"/>
    <property type="molecule type" value="Genomic_DNA"/>
</dbReference>
<feature type="transmembrane region" description="Helical" evidence="10">
    <location>
        <begin position="32"/>
        <end position="52"/>
    </location>
</feature>
<keyword evidence="7 10" id="KW-1133">Transmembrane helix</keyword>
<feature type="transmembrane region" description="Helical" evidence="10">
    <location>
        <begin position="93"/>
        <end position="119"/>
    </location>
</feature>
<evidence type="ECO:0000256" key="10">
    <source>
        <dbReference type="SAM" id="Phobius"/>
    </source>
</evidence>
<evidence type="ECO:0000256" key="8">
    <source>
        <dbReference type="ARBA" id="ARBA00023136"/>
    </source>
</evidence>
<accession>A0AAU9DL12</accession>
<name>A0AAU9DL12_9LACO</name>
<proteinExistence type="predicted"/>
<protein>
    <submittedName>
        <fullName evidence="11">PTS acetylgalactosamine transporter subunit IIC</fullName>
    </submittedName>
</protein>
<dbReference type="Pfam" id="PF03609">
    <property type="entry name" value="EII-Sor"/>
    <property type="match status" value="1"/>
</dbReference>
<keyword evidence="12" id="KW-1185">Reference proteome</keyword>
<sequence length="274" mass="29310">MFLKALGIAILYYVVLWVGNMGGVFHFSRPIIVGPLVGLLLGDLHTGIVLGATFESVFLGVIAVGGAVPADATIGSLMGTAVAILTHVSGAKALAVAVPVSALGVILMQITYAYMALFIPKLDILAKRGDEKGVIRYNFIMSFVYPILNTIVIFFSIFLGVNAVGDLLKIIPKFVQDGFTAAGAMLPAVGFAMLLNMLFKGKLFGYFFLGFALVVYLKLPNLGVAIIAIVIALMIYDIEQKFMANKNSSSNSDVNNGNVQKLSSKRTEEEDFLS</sequence>
<keyword evidence="4" id="KW-0762">Sugar transport</keyword>
<evidence type="ECO:0000256" key="4">
    <source>
        <dbReference type="ARBA" id="ARBA00022597"/>
    </source>
</evidence>
<dbReference type="InterPro" id="IPR004700">
    <property type="entry name" value="PTS_IIC_man"/>
</dbReference>
<evidence type="ECO:0000256" key="6">
    <source>
        <dbReference type="ARBA" id="ARBA00022692"/>
    </source>
</evidence>
<feature type="transmembrane region" description="Helical" evidence="10">
    <location>
        <begin position="139"/>
        <end position="159"/>
    </location>
</feature>
<evidence type="ECO:0000256" key="9">
    <source>
        <dbReference type="SAM" id="MobiDB-lite"/>
    </source>
</evidence>
<keyword evidence="2" id="KW-0813">Transport</keyword>
<keyword evidence="3" id="KW-1003">Cell membrane</keyword>
<dbReference type="KEGG" id="xak:KIMC2_00250"/>
<keyword evidence="6 10" id="KW-0812">Transmembrane</keyword>
<evidence type="ECO:0000313" key="12">
    <source>
        <dbReference type="Proteomes" id="UP001321804"/>
    </source>
</evidence>
<feature type="transmembrane region" description="Helical" evidence="10">
    <location>
        <begin position="6"/>
        <end position="25"/>
    </location>
</feature>
<dbReference type="GO" id="GO:0005886">
    <property type="term" value="C:plasma membrane"/>
    <property type="evidence" value="ECO:0007669"/>
    <property type="project" value="UniProtKB-SubCell"/>
</dbReference>
<evidence type="ECO:0000256" key="7">
    <source>
        <dbReference type="ARBA" id="ARBA00022989"/>
    </source>
</evidence>